<feature type="region of interest" description="Disordered" evidence="1">
    <location>
        <begin position="306"/>
        <end position="373"/>
    </location>
</feature>
<feature type="compositionally biased region" description="Basic and acidic residues" evidence="1">
    <location>
        <begin position="306"/>
        <end position="317"/>
    </location>
</feature>
<comment type="caution">
    <text evidence="2">The sequence shown here is derived from an EMBL/GenBank/DDBJ whole genome shotgun (WGS) entry which is preliminary data.</text>
</comment>
<accession>A0AAV9VIB4</accession>
<feature type="compositionally biased region" description="Basic and acidic residues" evidence="1">
    <location>
        <begin position="325"/>
        <end position="334"/>
    </location>
</feature>
<dbReference type="AlphaFoldDB" id="A0AAV9VIB4"/>
<name>A0AAV9VIB4_9PEZI</name>
<organism evidence="2 3">
    <name type="scientific">Orbilia blumenaviensis</name>
    <dbReference type="NCBI Taxonomy" id="1796055"/>
    <lineage>
        <taxon>Eukaryota</taxon>
        <taxon>Fungi</taxon>
        <taxon>Dikarya</taxon>
        <taxon>Ascomycota</taxon>
        <taxon>Pezizomycotina</taxon>
        <taxon>Orbiliomycetes</taxon>
        <taxon>Orbiliales</taxon>
        <taxon>Orbiliaceae</taxon>
        <taxon>Orbilia</taxon>
    </lineage>
</organism>
<proteinExistence type="predicted"/>
<keyword evidence="3" id="KW-1185">Reference proteome</keyword>
<evidence type="ECO:0000313" key="3">
    <source>
        <dbReference type="Proteomes" id="UP001373714"/>
    </source>
</evidence>
<evidence type="ECO:0008006" key="4">
    <source>
        <dbReference type="Google" id="ProtNLM"/>
    </source>
</evidence>
<feature type="compositionally biased region" description="Acidic residues" evidence="1">
    <location>
        <begin position="353"/>
        <end position="373"/>
    </location>
</feature>
<dbReference type="EMBL" id="JAVHNS010000003">
    <property type="protein sequence ID" value="KAK6360919.1"/>
    <property type="molecule type" value="Genomic_DNA"/>
</dbReference>
<dbReference type="Proteomes" id="UP001373714">
    <property type="component" value="Unassembled WGS sequence"/>
</dbReference>
<evidence type="ECO:0000256" key="1">
    <source>
        <dbReference type="SAM" id="MobiDB-lite"/>
    </source>
</evidence>
<protein>
    <recommendedName>
        <fullName evidence="4">F-box domain-containing protein</fullName>
    </recommendedName>
</protein>
<gene>
    <name evidence="2" type="ORF">TWF730_007034</name>
</gene>
<evidence type="ECO:0000313" key="2">
    <source>
        <dbReference type="EMBL" id="KAK6360919.1"/>
    </source>
</evidence>
<sequence>MPSKPNRDRLVGVPRLHSAVATVLFHPQFLHRILSNIYDAPSDYMKGSYLIPFNANAETDSLRRLYSLQWVCQYWRRLIQGSYLLPFRNPVLAEGGEDHRLHIPFLSWLGCRMKEKAASPTIPNTNFSALRQLVQDAMIPRDGFSPTDFISDPPVSEIWLGFQADSHPMFTRNYVNNPDPKLRKAVCCPIGDFLASAEFSFKIRDFAKYDRIIEDAFIIKNPHGVTVTDVTNHILGIIAGYHRVKPSYMLWMIEIGFLSGNRDKLGEQDLSKRMQMTLFETCNRSARIFLVDSRLEIKNESRITFKPKSDYDPFRDPSKKRRKGCKVDNSEGTKRQIRLNKVKDNSKSGGEGTDSEYDGDDDGNDDMEIDSYG</sequence>
<reference evidence="2 3" key="1">
    <citation type="submission" date="2019-10" db="EMBL/GenBank/DDBJ databases">
        <authorList>
            <person name="Palmer J.M."/>
        </authorList>
    </citation>
    <scope>NUCLEOTIDE SEQUENCE [LARGE SCALE GENOMIC DNA]</scope>
    <source>
        <strain evidence="2 3">TWF730</strain>
    </source>
</reference>